<dbReference type="eggNOG" id="COG1765">
    <property type="taxonomic scope" value="Bacteria"/>
</dbReference>
<dbReference type="STRING" id="1552123.EP57_10255"/>
<comment type="caution">
    <text evidence="1">The sequence shown here is derived from an EMBL/GenBank/DDBJ whole genome shotgun (WGS) entry which is preliminary data.</text>
</comment>
<organism evidence="1 4">
    <name type="scientific">Listeria booriae</name>
    <dbReference type="NCBI Taxonomy" id="1552123"/>
    <lineage>
        <taxon>Bacteria</taxon>
        <taxon>Bacillati</taxon>
        <taxon>Bacillota</taxon>
        <taxon>Bacilli</taxon>
        <taxon>Bacillales</taxon>
        <taxon>Listeriaceae</taxon>
        <taxon>Listeria</taxon>
    </lineage>
</organism>
<proteinExistence type="predicted"/>
<reference evidence="1 4" key="1">
    <citation type="submission" date="2014-05" db="EMBL/GenBank/DDBJ databases">
        <title>Novel Listeriaceae from food processing environments.</title>
        <authorList>
            <person name="den Bakker H.C."/>
        </authorList>
    </citation>
    <scope>NUCLEOTIDE SEQUENCE [LARGE SCALE GENOMIC DNA]</scope>
    <source>
        <strain evidence="1 4">FSL A5-0281</strain>
    </source>
</reference>
<reference evidence="5 6" key="2">
    <citation type="submission" date="2020-03" db="EMBL/GenBank/DDBJ databases">
        <title>Soil Listeria distribution.</title>
        <authorList>
            <person name="Liao J."/>
            <person name="Wiedmann M."/>
        </authorList>
    </citation>
    <scope>NUCLEOTIDE SEQUENCE [LARGE SCALE GENOMIC DNA]</scope>
    <source>
        <strain evidence="3 6">FSL L7-1299</strain>
        <strain evidence="2 5">FSL L7-1658</strain>
    </source>
</reference>
<protein>
    <submittedName>
        <fullName evidence="2">OsmC family protein</fullName>
    </submittedName>
</protein>
<keyword evidence="4" id="KW-1185">Reference proteome</keyword>
<name>A0A099W5I1_9LIST</name>
<evidence type="ECO:0000313" key="5">
    <source>
        <dbReference type="Proteomes" id="UP000544413"/>
    </source>
</evidence>
<dbReference type="EMBL" id="JAARSH010000001">
    <property type="protein sequence ID" value="MBC1614775.1"/>
    <property type="molecule type" value="Genomic_DNA"/>
</dbReference>
<evidence type="ECO:0000313" key="6">
    <source>
        <dbReference type="Proteomes" id="UP000574104"/>
    </source>
</evidence>
<dbReference type="InterPro" id="IPR015946">
    <property type="entry name" value="KH_dom-like_a/b"/>
</dbReference>
<dbReference type="Pfam" id="PF02566">
    <property type="entry name" value="OsmC"/>
    <property type="match status" value="1"/>
</dbReference>
<evidence type="ECO:0000313" key="1">
    <source>
        <dbReference type="EMBL" id="KGL40277.1"/>
    </source>
</evidence>
<dbReference type="Proteomes" id="UP000029844">
    <property type="component" value="Unassembled WGS sequence"/>
</dbReference>
<dbReference type="SUPFAM" id="SSF82784">
    <property type="entry name" value="OsmC-like"/>
    <property type="match status" value="1"/>
</dbReference>
<gene>
    <name evidence="1" type="ORF">EP57_10255</name>
    <name evidence="2" type="ORF">HB836_01060</name>
    <name evidence="3" type="ORF">HB904_01095</name>
</gene>
<dbReference type="PANTHER" id="PTHR34352">
    <property type="entry name" value="PROTEIN YHFA"/>
    <property type="match status" value="1"/>
</dbReference>
<dbReference type="PANTHER" id="PTHR34352:SF1">
    <property type="entry name" value="PROTEIN YHFA"/>
    <property type="match status" value="1"/>
</dbReference>
<dbReference type="Gene3D" id="3.30.300.20">
    <property type="match status" value="1"/>
</dbReference>
<evidence type="ECO:0000313" key="2">
    <source>
        <dbReference type="EMBL" id="MBC1400166.1"/>
    </source>
</evidence>
<dbReference type="RefSeq" id="WP_036086364.1">
    <property type="nucleotide sequence ID" value="NZ_CBCSHQ010000002.1"/>
</dbReference>
<accession>A0A099W5I1</accession>
<sequence>MDLVRGTNGFEVIHENGNWQLNRDTGFSPTQATVAAVAACSGYVYDTILEKKRIAYTIEGINVTFEQDQEAVIHVLKKIEVTFTLKVAQEDREKAEKALHLVKKSCPVAMSLDPKIEIIEKVVFS</sequence>
<dbReference type="InterPro" id="IPR003718">
    <property type="entry name" value="OsmC/Ohr_fam"/>
</dbReference>
<dbReference type="Proteomes" id="UP000574104">
    <property type="component" value="Unassembled WGS sequence"/>
</dbReference>
<dbReference type="Proteomes" id="UP000544413">
    <property type="component" value="Unassembled WGS sequence"/>
</dbReference>
<evidence type="ECO:0000313" key="4">
    <source>
        <dbReference type="Proteomes" id="UP000029844"/>
    </source>
</evidence>
<dbReference type="EMBL" id="JNFA01000024">
    <property type="protein sequence ID" value="KGL40277.1"/>
    <property type="molecule type" value="Genomic_DNA"/>
</dbReference>
<dbReference type="EMBL" id="JAARPT010000001">
    <property type="protein sequence ID" value="MBC1400166.1"/>
    <property type="molecule type" value="Genomic_DNA"/>
</dbReference>
<dbReference type="InterPro" id="IPR036102">
    <property type="entry name" value="OsmC/Ohrsf"/>
</dbReference>
<dbReference type="OrthoDB" id="13625at2"/>
<dbReference type="AlphaFoldDB" id="A0A099W5I1"/>
<dbReference type="GeneID" id="58717751"/>
<evidence type="ECO:0000313" key="3">
    <source>
        <dbReference type="EMBL" id="MBC1614775.1"/>
    </source>
</evidence>